<dbReference type="EMBL" id="CP019698">
    <property type="protein sequence ID" value="AQS60177.1"/>
    <property type="molecule type" value="Genomic_DNA"/>
</dbReference>
<organism evidence="2 3">
    <name type="scientific">Desulforamulus ferrireducens</name>
    <dbReference type="NCBI Taxonomy" id="1833852"/>
    <lineage>
        <taxon>Bacteria</taxon>
        <taxon>Bacillati</taxon>
        <taxon>Bacillota</taxon>
        <taxon>Clostridia</taxon>
        <taxon>Eubacteriales</taxon>
        <taxon>Peptococcaceae</taxon>
        <taxon>Desulforamulus</taxon>
    </lineage>
</organism>
<protein>
    <submittedName>
        <fullName evidence="2">Uncharacterized protein</fullName>
    </submittedName>
</protein>
<evidence type="ECO:0000313" key="2">
    <source>
        <dbReference type="EMBL" id="AQS60177.1"/>
    </source>
</evidence>
<reference evidence="2 3" key="1">
    <citation type="journal article" date="2016" name="Int. J. Syst. Evol. Microbiol.">
        <title>Desulfotomaculum ferrireducens sp. nov., a moderately thermophilic sulfate-reducing and dissimilatory Fe(III)-reducing bacterium isolated from compost.</title>
        <authorList>
            <person name="Yang G."/>
            <person name="Guo J."/>
            <person name="Zhuang L."/>
            <person name="Yuan Y."/>
            <person name="Zhou S."/>
        </authorList>
    </citation>
    <scope>NUCLEOTIDE SEQUENCE [LARGE SCALE GENOMIC DNA]</scope>
    <source>
        <strain evidence="2 3">GSS09</strain>
    </source>
</reference>
<dbReference type="Proteomes" id="UP000189464">
    <property type="component" value="Chromosome"/>
</dbReference>
<dbReference type="AlphaFoldDB" id="A0A1S6IZI2"/>
<dbReference type="RefSeq" id="WP_077715210.1">
    <property type="nucleotide sequence ID" value="NZ_CP019698.1"/>
</dbReference>
<feature type="transmembrane region" description="Helical" evidence="1">
    <location>
        <begin position="12"/>
        <end position="30"/>
    </location>
</feature>
<dbReference type="STRING" id="1833852.B0537_14470"/>
<keyword evidence="1" id="KW-1133">Transmembrane helix</keyword>
<sequence length="63" mass="7110">MEHTSKQYFKRALCTYHIMLNLLNVFHIFVNYATAAQNDVGKKDVGKKDTHGSLKRAVGVSTL</sequence>
<keyword evidence="1" id="KW-0812">Transmembrane</keyword>
<gene>
    <name evidence="2" type="ORF">B0537_14470</name>
</gene>
<keyword evidence="3" id="KW-1185">Reference proteome</keyword>
<evidence type="ECO:0000256" key="1">
    <source>
        <dbReference type="SAM" id="Phobius"/>
    </source>
</evidence>
<name>A0A1S6IZI2_9FIRM</name>
<accession>A0A1S6IZI2</accession>
<keyword evidence="1" id="KW-0472">Membrane</keyword>
<proteinExistence type="predicted"/>
<evidence type="ECO:0000313" key="3">
    <source>
        <dbReference type="Proteomes" id="UP000189464"/>
    </source>
</evidence>
<dbReference type="KEGG" id="dfg:B0537_14470"/>